<feature type="transmembrane region" description="Helical" evidence="7">
    <location>
        <begin position="145"/>
        <end position="162"/>
    </location>
</feature>
<dbReference type="PRINTS" id="PR01386">
    <property type="entry name" value="CCMCBIOGNSIS"/>
</dbReference>
<protein>
    <submittedName>
        <fullName evidence="9">ABC transporter subunit C</fullName>
    </submittedName>
</protein>
<dbReference type="PANTHER" id="PTHR30071:SF1">
    <property type="entry name" value="CYTOCHROME B_B6 PROTEIN-RELATED"/>
    <property type="match status" value="1"/>
</dbReference>
<accession>A0A146I7U9</accession>
<dbReference type="Pfam" id="PF01578">
    <property type="entry name" value="Cytochrom_C_asm"/>
    <property type="match status" value="1"/>
</dbReference>
<dbReference type="PANTHER" id="PTHR30071">
    <property type="entry name" value="HEME EXPORTER PROTEIN C"/>
    <property type="match status" value="1"/>
</dbReference>
<dbReference type="InterPro" id="IPR003557">
    <property type="entry name" value="Cyt_c_biogenesis_CcmC"/>
</dbReference>
<feature type="domain" description="Cytochrome c assembly protein" evidence="8">
    <location>
        <begin position="13"/>
        <end position="169"/>
    </location>
</feature>
<comment type="similarity">
    <text evidence="2">Belongs to the CcmC/CycZ/HelC family.</text>
</comment>
<feature type="transmembrane region" description="Helical" evidence="7">
    <location>
        <begin position="88"/>
        <end position="108"/>
    </location>
</feature>
<reference evidence="9" key="1">
    <citation type="submission" date="2015-10" db="EMBL/GenBank/DDBJ databases">
        <title>The mitochondrial genome of Diphylleia rotans.</title>
        <authorList>
            <person name="Kamikawa R."/>
            <person name="Roger A.J."/>
        </authorList>
    </citation>
    <scope>NUCLEOTIDE SEQUENCE</scope>
    <source>
        <strain evidence="9">NIES-3764</strain>
    </source>
</reference>
<dbReference type="GO" id="GO:0015232">
    <property type="term" value="F:heme transmembrane transporter activity"/>
    <property type="evidence" value="ECO:0007669"/>
    <property type="project" value="InterPro"/>
</dbReference>
<evidence type="ECO:0000256" key="3">
    <source>
        <dbReference type="ARBA" id="ARBA00022692"/>
    </source>
</evidence>
<dbReference type="InterPro" id="IPR045062">
    <property type="entry name" value="Cyt_c_biogenesis_CcsA/CcmC"/>
</dbReference>
<name>A0A146I7U9_9EUKA</name>
<comment type="subcellular location">
    <subcellularLocation>
        <location evidence="1">Membrane</location>
        <topology evidence="1">Multi-pass membrane protein</topology>
    </subcellularLocation>
</comment>
<feature type="transmembrane region" description="Helical" evidence="7">
    <location>
        <begin position="182"/>
        <end position="204"/>
    </location>
</feature>
<organism evidence="9">
    <name type="scientific">Diphylleia rotans</name>
    <dbReference type="NCBI Taxonomy" id="190327"/>
    <lineage>
        <taxon>Eukaryota</taxon>
        <taxon>CRuMs</taxon>
        <taxon>Collodictyonidae</taxon>
        <taxon>Diphylleia</taxon>
    </lineage>
</organism>
<feature type="transmembrane region" description="Helical" evidence="7">
    <location>
        <begin position="120"/>
        <end position="138"/>
    </location>
</feature>
<dbReference type="EMBL" id="AP015014">
    <property type="protein sequence ID" value="BAU71475.1"/>
    <property type="molecule type" value="Genomic_DNA"/>
</dbReference>
<evidence type="ECO:0000256" key="6">
    <source>
        <dbReference type="ARBA" id="ARBA00023136"/>
    </source>
</evidence>
<dbReference type="GeneID" id="27218011"/>
<keyword evidence="3 7" id="KW-0812">Transmembrane</keyword>
<geneLocation type="mitochondrion" evidence="9"/>
<evidence type="ECO:0000256" key="4">
    <source>
        <dbReference type="ARBA" id="ARBA00022748"/>
    </source>
</evidence>
<evidence type="ECO:0000256" key="7">
    <source>
        <dbReference type="SAM" id="Phobius"/>
    </source>
</evidence>
<dbReference type="InterPro" id="IPR002541">
    <property type="entry name" value="Cyt_c_assembly"/>
</dbReference>
<dbReference type="GO" id="GO:0017004">
    <property type="term" value="P:cytochrome complex assembly"/>
    <property type="evidence" value="ECO:0007669"/>
    <property type="project" value="UniProtKB-KW"/>
</dbReference>
<evidence type="ECO:0000313" key="9">
    <source>
        <dbReference type="EMBL" id="BAU71475.1"/>
    </source>
</evidence>
<feature type="transmembrane region" description="Helical" evidence="7">
    <location>
        <begin position="57"/>
        <end position="76"/>
    </location>
</feature>
<dbReference type="GO" id="GO:0005886">
    <property type="term" value="C:plasma membrane"/>
    <property type="evidence" value="ECO:0007669"/>
    <property type="project" value="TreeGrafter"/>
</dbReference>
<dbReference type="RefSeq" id="YP_009245623.1">
    <property type="nucleotide sequence ID" value="NC_029886.1"/>
</dbReference>
<dbReference type="GO" id="GO:0020037">
    <property type="term" value="F:heme binding"/>
    <property type="evidence" value="ECO:0007669"/>
    <property type="project" value="InterPro"/>
</dbReference>
<keyword evidence="4" id="KW-0201">Cytochrome c-type biogenesis</keyword>
<keyword evidence="6 7" id="KW-0472">Membrane</keyword>
<evidence type="ECO:0000256" key="2">
    <source>
        <dbReference type="ARBA" id="ARBA00005840"/>
    </source>
</evidence>
<dbReference type="AlphaFoldDB" id="A0A146I7U9"/>
<feature type="transmembrane region" description="Helical" evidence="7">
    <location>
        <begin position="12"/>
        <end position="37"/>
    </location>
</feature>
<proteinExistence type="inferred from homology"/>
<sequence>MNTNHILYTTRSYPIWTLSTYFLILLISGGYLLTTYIESDFQQDDFFKIIYCHVPCAWLALQLFAIMLVLAITYLIKKNPIYLIFIKTITGVGTVFSILTLITGSLWAKPIWGSYWVWDSRLTTMFILSIIYIAILFSQSEKIQLGLIFLGSINLPIIKYSVDWWNSLHQPSTFKHFTIAPEMFSSVILIYLGLLALTLLTVSIELRIAILNLKIGRYDLYNLKKGG</sequence>
<evidence type="ECO:0000256" key="5">
    <source>
        <dbReference type="ARBA" id="ARBA00022989"/>
    </source>
</evidence>
<keyword evidence="5 7" id="KW-1133">Transmembrane helix</keyword>
<evidence type="ECO:0000259" key="8">
    <source>
        <dbReference type="Pfam" id="PF01578"/>
    </source>
</evidence>
<gene>
    <name evidence="9" type="primary">ccmC</name>
</gene>
<evidence type="ECO:0000256" key="1">
    <source>
        <dbReference type="ARBA" id="ARBA00004141"/>
    </source>
</evidence>
<keyword evidence="9" id="KW-0496">Mitochondrion</keyword>